<dbReference type="AlphaFoldDB" id="A0A0A9ZAY3"/>
<gene>
    <name evidence="1" type="primary">nuoC_4</name>
    <name evidence="1" type="ORF">CM83_18271</name>
</gene>
<dbReference type="EMBL" id="GBHO01002030">
    <property type="protein sequence ID" value="JAG41574.1"/>
    <property type="molecule type" value="Transcribed_RNA"/>
</dbReference>
<organism evidence="1">
    <name type="scientific">Lygus hesperus</name>
    <name type="common">Western plant bug</name>
    <dbReference type="NCBI Taxonomy" id="30085"/>
    <lineage>
        <taxon>Eukaryota</taxon>
        <taxon>Metazoa</taxon>
        <taxon>Ecdysozoa</taxon>
        <taxon>Arthropoda</taxon>
        <taxon>Hexapoda</taxon>
        <taxon>Insecta</taxon>
        <taxon>Pterygota</taxon>
        <taxon>Neoptera</taxon>
        <taxon>Paraneoptera</taxon>
        <taxon>Hemiptera</taxon>
        <taxon>Heteroptera</taxon>
        <taxon>Panheteroptera</taxon>
        <taxon>Cimicomorpha</taxon>
        <taxon>Miridae</taxon>
        <taxon>Mirini</taxon>
        <taxon>Lygus</taxon>
    </lineage>
</organism>
<sequence>NNQTNTQGINSVTGIEGQRPNSKIYVDQISGHLYYCSRKRGINWYVKCLEQGCSGSGKMIVGSENSDNLSVTEMRAHNHPPSKDFPLIADLKKRIKDRVIYESTDIKTIFDEECSKSDPEIAAKLSYQSMRPNLRKARVRASIPERVVDYINELDQFASKKSQV</sequence>
<reference evidence="1" key="1">
    <citation type="journal article" date="2014" name="PLoS ONE">
        <title>Transcriptome-Based Identification of ABC Transporters in the Western Tarnished Plant Bug Lygus hesperus.</title>
        <authorList>
            <person name="Hull J.J."/>
            <person name="Chaney K."/>
            <person name="Geib S.M."/>
            <person name="Fabrick J.A."/>
            <person name="Brent C.S."/>
            <person name="Walsh D."/>
            <person name="Lavine L.C."/>
        </authorList>
    </citation>
    <scope>NUCLEOTIDE SEQUENCE</scope>
</reference>
<name>A0A0A9ZAY3_LYGHE</name>
<accession>A0A0A9ZAY3</accession>
<feature type="non-terminal residue" evidence="1">
    <location>
        <position position="1"/>
    </location>
</feature>
<evidence type="ECO:0000313" key="1">
    <source>
        <dbReference type="EMBL" id="JAG41574.1"/>
    </source>
</evidence>
<proteinExistence type="predicted"/>
<reference evidence="1" key="2">
    <citation type="submission" date="2014-07" db="EMBL/GenBank/DDBJ databases">
        <authorList>
            <person name="Hull J."/>
        </authorList>
    </citation>
    <scope>NUCLEOTIDE SEQUENCE</scope>
</reference>
<protein>
    <submittedName>
        <fullName evidence="1">NADH-quinone oxidoreductase subunit C</fullName>
    </submittedName>
</protein>